<sequence length="92" mass="10422">MFFLNTLVNIQIVQNATSDQITKGAKIYIDSLSSTPALARMTGGPLVRRMLENMFYWSGVTQELHRLHLPGCSKLCPVRDYEELLRPVLPSE</sequence>
<dbReference type="GO" id="GO:0016791">
    <property type="term" value="F:phosphatase activity"/>
    <property type="evidence" value="ECO:0007669"/>
    <property type="project" value="UniProtKB-ARBA"/>
</dbReference>
<keyword evidence="2" id="KW-1185">Reference proteome</keyword>
<reference evidence="1 2" key="1">
    <citation type="journal article" date="2017" name="Curr. Biol.">
        <title>The Evolution of Venom by Co-option of Single-Copy Genes.</title>
        <authorList>
            <person name="Martinson E.O."/>
            <person name="Mrinalini"/>
            <person name="Kelkar Y.D."/>
            <person name="Chang C.H."/>
            <person name="Werren J.H."/>
        </authorList>
    </citation>
    <scope>NUCLEOTIDE SEQUENCE [LARGE SCALE GENOMIC DNA]</scope>
    <source>
        <strain evidence="1 2">Alberta</strain>
        <tissue evidence="1">Whole body</tissue>
    </source>
</reference>
<protein>
    <submittedName>
        <fullName evidence="1">Uncharacterized protein</fullName>
    </submittedName>
</protein>
<dbReference type="EMBL" id="NNAY01000039">
    <property type="protein sequence ID" value="OXU31662.1"/>
    <property type="molecule type" value="Genomic_DNA"/>
</dbReference>
<organism evidence="1 2">
    <name type="scientific">Trichomalopsis sarcophagae</name>
    <dbReference type="NCBI Taxonomy" id="543379"/>
    <lineage>
        <taxon>Eukaryota</taxon>
        <taxon>Metazoa</taxon>
        <taxon>Ecdysozoa</taxon>
        <taxon>Arthropoda</taxon>
        <taxon>Hexapoda</taxon>
        <taxon>Insecta</taxon>
        <taxon>Pterygota</taxon>
        <taxon>Neoptera</taxon>
        <taxon>Endopterygota</taxon>
        <taxon>Hymenoptera</taxon>
        <taxon>Apocrita</taxon>
        <taxon>Proctotrupomorpha</taxon>
        <taxon>Chalcidoidea</taxon>
        <taxon>Pteromalidae</taxon>
        <taxon>Pteromalinae</taxon>
        <taxon>Trichomalopsis</taxon>
    </lineage>
</organism>
<proteinExistence type="predicted"/>
<dbReference type="Proteomes" id="UP000215335">
    <property type="component" value="Unassembled WGS sequence"/>
</dbReference>
<accession>A0A232FLX7</accession>
<evidence type="ECO:0000313" key="1">
    <source>
        <dbReference type="EMBL" id="OXU31662.1"/>
    </source>
</evidence>
<gene>
    <name evidence="1" type="ORF">TSAR_000703</name>
</gene>
<dbReference type="SUPFAM" id="SSF53254">
    <property type="entry name" value="Phosphoglycerate mutase-like"/>
    <property type="match status" value="1"/>
</dbReference>
<comment type="caution">
    <text evidence="1">The sequence shown here is derived from an EMBL/GenBank/DDBJ whole genome shotgun (WGS) entry which is preliminary data.</text>
</comment>
<dbReference type="InterPro" id="IPR029033">
    <property type="entry name" value="His_PPase_superfam"/>
</dbReference>
<evidence type="ECO:0000313" key="2">
    <source>
        <dbReference type="Proteomes" id="UP000215335"/>
    </source>
</evidence>
<dbReference type="AlphaFoldDB" id="A0A232FLX7"/>
<name>A0A232FLX7_9HYME</name>